<sequence length="68" mass="7624">MSSNKHSVNLIGSICFNFQPLNYSFFRFTSISVLLSCGCSARCHSNEAMEIVQSMGSNKKYFTLNGQF</sequence>
<evidence type="ECO:0000313" key="1">
    <source>
        <dbReference type="EMBL" id="MED6180856.1"/>
    </source>
</evidence>
<gene>
    <name evidence="1" type="ORF">PIB30_013939</name>
</gene>
<evidence type="ECO:0000313" key="2">
    <source>
        <dbReference type="Proteomes" id="UP001341840"/>
    </source>
</evidence>
<proteinExistence type="predicted"/>
<name>A0ABU6W4N4_9FABA</name>
<dbReference type="EMBL" id="JASCZI010181279">
    <property type="protein sequence ID" value="MED6180856.1"/>
    <property type="molecule type" value="Genomic_DNA"/>
</dbReference>
<comment type="caution">
    <text evidence="1">The sequence shown here is derived from an EMBL/GenBank/DDBJ whole genome shotgun (WGS) entry which is preliminary data.</text>
</comment>
<dbReference type="Proteomes" id="UP001341840">
    <property type="component" value="Unassembled WGS sequence"/>
</dbReference>
<organism evidence="1 2">
    <name type="scientific">Stylosanthes scabra</name>
    <dbReference type="NCBI Taxonomy" id="79078"/>
    <lineage>
        <taxon>Eukaryota</taxon>
        <taxon>Viridiplantae</taxon>
        <taxon>Streptophyta</taxon>
        <taxon>Embryophyta</taxon>
        <taxon>Tracheophyta</taxon>
        <taxon>Spermatophyta</taxon>
        <taxon>Magnoliopsida</taxon>
        <taxon>eudicotyledons</taxon>
        <taxon>Gunneridae</taxon>
        <taxon>Pentapetalae</taxon>
        <taxon>rosids</taxon>
        <taxon>fabids</taxon>
        <taxon>Fabales</taxon>
        <taxon>Fabaceae</taxon>
        <taxon>Papilionoideae</taxon>
        <taxon>50 kb inversion clade</taxon>
        <taxon>dalbergioids sensu lato</taxon>
        <taxon>Dalbergieae</taxon>
        <taxon>Pterocarpus clade</taxon>
        <taxon>Stylosanthes</taxon>
    </lineage>
</organism>
<protein>
    <submittedName>
        <fullName evidence="1">Uncharacterized protein</fullName>
    </submittedName>
</protein>
<keyword evidence="2" id="KW-1185">Reference proteome</keyword>
<reference evidence="1 2" key="1">
    <citation type="journal article" date="2023" name="Plants (Basel)">
        <title>Bridging the Gap: Combining Genomics and Transcriptomics Approaches to Understand Stylosanthes scabra, an Orphan Legume from the Brazilian Caatinga.</title>
        <authorList>
            <person name="Ferreira-Neto J.R.C."/>
            <person name="da Silva M.D."/>
            <person name="Binneck E."/>
            <person name="de Melo N.F."/>
            <person name="da Silva R.H."/>
            <person name="de Melo A.L.T.M."/>
            <person name="Pandolfi V."/>
            <person name="Bustamante F.O."/>
            <person name="Brasileiro-Vidal A.C."/>
            <person name="Benko-Iseppon A.M."/>
        </authorList>
    </citation>
    <scope>NUCLEOTIDE SEQUENCE [LARGE SCALE GENOMIC DNA]</scope>
    <source>
        <tissue evidence="1">Leaves</tissue>
    </source>
</reference>
<accession>A0ABU6W4N4</accession>